<dbReference type="Pfam" id="PF14534">
    <property type="entry name" value="DUF4440"/>
    <property type="match status" value="1"/>
</dbReference>
<keyword evidence="3" id="KW-1185">Reference proteome</keyword>
<evidence type="ECO:0000259" key="1">
    <source>
        <dbReference type="Pfam" id="PF14534"/>
    </source>
</evidence>
<feature type="domain" description="DUF4440" evidence="1">
    <location>
        <begin position="42"/>
        <end position="140"/>
    </location>
</feature>
<dbReference type="OrthoDB" id="1447395at2"/>
<dbReference type="AlphaFoldDB" id="A0A316L2U8"/>
<evidence type="ECO:0000313" key="3">
    <source>
        <dbReference type="Proteomes" id="UP000245762"/>
    </source>
</evidence>
<organism evidence="2 3">
    <name type="scientific">Flagellimonas aquimarina</name>
    <dbReference type="NCBI Taxonomy" id="2201895"/>
    <lineage>
        <taxon>Bacteria</taxon>
        <taxon>Pseudomonadati</taxon>
        <taxon>Bacteroidota</taxon>
        <taxon>Flavobacteriia</taxon>
        <taxon>Flavobacteriales</taxon>
        <taxon>Flavobacteriaceae</taxon>
        <taxon>Flagellimonas</taxon>
    </lineage>
</organism>
<dbReference type="SUPFAM" id="SSF54427">
    <property type="entry name" value="NTF2-like"/>
    <property type="match status" value="1"/>
</dbReference>
<dbReference type="InterPro" id="IPR027843">
    <property type="entry name" value="DUF4440"/>
</dbReference>
<dbReference type="RefSeq" id="WP_109659860.1">
    <property type="nucleotide sequence ID" value="NZ_QGEG01000001.1"/>
</dbReference>
<dbReference type="PROSITE" id="PS51257">
    <property type="entry name" value="PROKAR_LIPOPROTEIN"/>
    <property type="match status" value="1"/>
</dbReference>
<gene>
    <name evidence="2" type="ORF">DKG77_02500</name>
</gene>
<proteinExistence type="predicted"/>
<dbReference type="EMBL" id="QGEG01000001">
    <property type="protein sequence ID" value="PWL39718.1"/>
    <property type="molecule type" value="Genomic_DNA"/>
</dbReference>
<dbReference type="Gene3D" id="3.10.450.50">
    <property type="match status" value="1"/>
</dbReference>
<evidence type="ECO:0000313" key="2">
    <source>
        <dbReference type="EMBL" id="PWL39718.1"/>
    </source>
</evidence>
<protein>
    <recommendedName>
        <fullName evidence="1">DUF4440 domain-containing protein</fullName>
    </recommendedName>
</protein>
<reference evidence="2 3" key="1">
    <citation type="submission" date="2018-05" db="EMBL/GenBank/DDBJ databases">
        <title>Complete genome sequence of Flagellimonas aquimarina ECD12 isolated from seaweed Ecklonia cava.</title>
        <authorList>
            <person name="Choi S."/>
            <person name="Seong C."/>
        </authorList>
    </citation>
    <scope>NUCLEOTIDE SEQUENCE [LARGE SCALE GENOMIC DNA]</scope>
    <source>
        <strain evidence="2 3">ECD12</strain>
    </source>
</reference>
<dbReference type="InterPro" id="IPR032710">
    <property type="entry name" value="NTF2-like_dom_sf"/>
</dbReference>
<accession>A0A316L2U8</accession>
<sequence>MIKKVCWLVLLATLGCQTKPQEHIVQTSIAPEDKETLRHLKEVQWPKAYREQDTILLDHILGDDFQMVDNSGNWSNKIKELEWIKENAMEHDSFYYEIKRLDILDNGTALICGTGHILNDSTETVYQSSNVLIKRDGDWKAIASHVSGIKTLD</sequence>
<name>A0A316L2U8_9FLAO</name>
<dbReference type="Proteomes" id="UP000245762">
    <property type="component" value="Unassembled WGS sequence"/>
</dbReference>
<comment type="caution">
    <text evidence="2">The sequence shown here is derived from an EMBL/GenBank/DDBJ whole genome shotgun (WGS) entry which is preliminary data.</text>
</comment>